<evidence type="ECO:0000256" key="1">
    <source>
        <dbReference type="ARBA" id="ARBA00001947"/>
    </source>
</evidence>
<dbReference type="PANTHER" id="PTHR35005">
    <property type="entry name" value="3-DEHYDRO-SCYLLO-INOSOSE HYDROLASE"/>
    <property type="match status" value="1"/>
</dbReference>
<dbReference type="GO" id="GO:0046872">
    <property type="term" value="F:metal ion binding"/>
    <property type="evidence" value="ECO:0007669"/>
    <property type="project" value="UniProtKB-KW"/>
</dbReference>
<dbReference type="GO" id="GO:0016811">
    <property type="term" value="F:hydrolase activity, acting on carbon-nitrogen (but not peptide) bonds, in linear amides"/>
    <property type="evidence" value="ECO:0007669"/>
    <property type="project" value="TreeGrafter"/>
</dbReference>
<comment type="cofactor">
    <cofactor evidence="1">
        <name>Zn(2+)</name>
        <dbReference type="ChEBI" id="CHEBI:29105"/>
    </cofactor>
</comment>
<dbReference type="Pfam" id="PF02633">
    <property type="entry name" value="Creatininase"/>
    <property type="match status" value="1"/>
</dbReference>
<dbReference type="InterPro" id="IPR024087">
    <property type="entry name" value="Creatininase-like_sf"/>
</dbReference>
<sequence length="207" mass="22869">MSLDAATKAESLGVRSVVLPAIPLGAQNPGQTQLMFCLHACMETQKAILQDIVASLHYQGLRKLLIINGHGGNVFSPFVRDLALDFKDFLIVTSDYFKLVDANAYFDEPGDHAGELETSLMLHYYPELVKPAETYRKGESKQFSIKGLRNRSFWLPRNWQAVSADTGIGNPAAATAEKGKAYAEAVSQVIADFLYDFTNTDISNLYE</sequence>
<keyword evidence="3" id="KW-0378">Hydrolase</keyword>
<dbReference type="GO" id="GO:0009231">
    <property type="term" value="P:riboflavin biosynthetic process"/>
    <property type="evidence" value="ECO:0007669"/>
    <property type="project" value="TreeGrafter"/>
</dbReference>
<evidence type="ECO:0000313" key="5">
    <source>
        <dbReference type="EMBL" id="MPN02170.1"/>
    </source>
</evidence>
<reference evidence="5" key="1">
    <citation type="submission" date="2019-08" db="EMBL/GenBank/DDBJ databases">
        <authorList>
            <person name="Kucharzyk K."/>
            <person name="Murdoch R.W."/>
            <person name="Higgins S."/>
            <person name="Loffler F."/>
        </authorList>
    </citation>
    <scope>NUCLEOTIDE SEQUENCE</scope>
</reference>
<keyword evidence="4" id="KW-0862">Zinc</keyword>
<evidence type="ECO:0008006" key="6">
    <source>
        <dbReference type="Google" id="ProtNLM"/>
    </source>
</evidence>
<protein>
    <recommendedName>
        <fullName evidence="6">Creatininase</fullName>
    </recommendedName>
</protein>
<dbReference type="InterPro" id="IPR003785">
    <property type="entry name" value="Creatininase/forma_Hydrolase"/>
</dbReference>
<gene>
    <name evidence="5" type="ORF">SDC9_149383</name>
</gene>
<organism evidence="5">
    <name type="scientific">bioreactor metagenome</name>
    <dbReference type="NCBI Taxonomy" id="1076179"/>
    <lineage>
        <taxon>unclassified sequences</taxon>
        <taxon>metagenomes</taxon>
        <taxon>ecological metagenomes</taxon>
    </lineage>
</organism>
<dbReference type="PANTHER" id="PTHR35005:SF1">
    <property type="entry name" value="2-AMINO-5-FORMYLAMINO-6-RIBOSYLAMINOPYRIMIDIN-4(3H)-ONE 5'-MONOPHOSPHATE DEFORMYLASE"/>
    <property type="match status" value="1"/>
</dbReference>
<proteinExistence type="predicted"/>
<evidence type="ECO:0000256" key="3">
    <source>
        <dbReference type="ARBA" id="ARBA00022801"/>
    </source>
</evidence>
<comment type="caution">
    <text evidence="5">The sequence shown here is derived from an EMBL/GenBank/DDBJ whole genome shotgun (WGS) entry which is preliminary data.</text>
</comment>
<evidence type="ECO:0000256" key="4">
    <source>
        <dbReference type="ARBA" id="ARBA00022833"/>
    </source>
</evidence>
<dbReference type="AlphaFoldDB" id="A0A645ELG3"/>
<accession>A0A645ELG3</accession>
<keyword evidence="2" id="KW-0479">Metal-binding</keyword>
<dbReference type="Gene3D" id="3.40.50.10310">
    <property type="entry name" value="Creatininase"/>
    <property type="match status" value="1"/>
</dbReference>
<evidence type="ECO:0000256" key="2">
    <source>
        <dbReference type="ARBA" id="ARBA00022723"/>
    </source>
</evidence>
<dbReference type="SUPFAM" id="SSF102215">
    <property type="entry name" value="Creatininase"/>
    <property type="match status" value="1"/>
</dbReference>
<dbReference type="EMBL" id="VSSQ01048127">
    <property type="protein sequence ID" value="MPN02170.1"/>
    <property type="molecule type" value="Genomic_DNA"/>
</dbReference>
<name>A0A645ELG3_9ZZZZ</name>